<organism evidence="1">
    <name type="scientific">bioreactor metagenome</name>
    <dbReference type="NCBI Taxonomy" id="1076179"/>
    <lineage>
        <taxon>unclassified sequences</taxon>
        <taxon>metagenomes</taxon>
        <taxon>ecological metagenomes</taxon>
    </lineage>
</organism>
<gene>
    <name evidence="1" type="ORF">SDC9_98541</name>
</gene>
<sequence length="89" mass="10321">MLAQKFQKTVVLFFGNHFRVTEDQQLNGLPFQAVRQMYKPVRRESKSGTFVKLEPPYGQLIYQRIYFENDGVVGIAQITKQLRPKTVSA</sequence>
<protein>
    <submittedName>
        <fullName evidence="1">Uncharacterized protein</fullName>
    </submittedName>
</protein>
<dbReference type="AlphaFoldDB" id="A0A645AF47"/>
<proteinExistence type="predicted"/>
<accession>A0A645AF47</accession>
<reference evidence="1" key="1">
    <citation type="submission" date="2019-08" db="EMBL/GenBank/DDBJ databases">
        <authorList>
            <person name="Kucharzyk K."/>
            <person name="Murdoch R.W."/>
            <person name="Higgins S."/>
            <person name="Loffler F."/>
        </authorList>
    </citation>
    <scope>NUCLEOTIDE SEQUENCE</scope>
</reference>
<dbReference type="EMBL" id="VSSQ01013571">
    <property type="protein sequence ID" value="MPM51790.1"/>
    <property type="molecule type" value="Genomic_DNA"/>
</dbReference>
<name>A0A645AF47_9ZZZZ</name>
<evidence type="ECO:0000313" key="1">
    <source>
        <dbReference type="EMBL" id="MPM51790.1"/>
    </source>
</evidence>
<comment type="caution">
    <text evidence="1">The sequence shown here is derived from an EMBL/GenBank/DDBJ whole genome shotgun (WGS) entry which is preliminary data.</text>
</comment>